<proteinExistence type="predicted"/>
<dbReference type="AlphaFoldDB" id="A0AA37HLF8"/>
<organism evidence="1 2">
    <name type="scientific">Methylobacterium gregans</name>
    <dbReference type="NCBI Taxonomy" id="374424"/>
    <lineage>
        <taxon>Bacteria</taxon>
        <taxon>Pseudomonadati</taxon>
        <taxon>Pseudomonadota</taxon>
        <taxon>Alphaproteobacteria</taxon>
        <taxon>Hyphomicrobiales</taxon>
        <taxon>Methylobacteriaceae</taxon>
        <taxon>Methylobacterium</taxon>
    </lineage>
</organism>
<dbReference type="InterPro" id="IPR027417">
    <property type="entry name" value="P-loop_NTPase"/>
</dbReference>
<dbReference type="Gene3D" id="3.40.50.300">
    <property type="entry name" value="P-loop containing nucleotide triphosphate hydrolases"/>
    <property type="match status" value="1"/>
</dbReference>
<name>A0AA37HLF8_9HYPH</name>
<keyword evidence="2" id="KW-1185">Reference proteome</keyword>
<reference evidence="1" key="2">
    <citation type="submission" date="2021-08" db="EMBL/GenBank/DDBJ databases">
        <authorList>
            <person name="Tani A."/>
            <person name="Ola A."/>
            <person name="Ogura Y."/>
            <person name="Katsura K."/>
            <person name="Hayashi T."/>
        </authorList>
    </citation>
    <scope>NUCLEOTIDE SEQUENCE</scope>
    <source>
        <strain evidence="1">NBRC 103626</strain>
    </source>
</reference>
<evidence type="ECO:0000313" key="1">
    <source>
        <dbReference type="EMBL" id="GJD77660.1"/>
    </source>
</evidence>
<dbReference type="SUPFAM" id="SSF52540">
    <property type="entry name" value="P-loop containing nucleoside triphosphate hydrolases"/>
    <property type="match status" value="1"/>
</dbReference>
<reference evidence="1" key="1">
    <citation type="journal article" date="2016" name="Front. Microbiol.">
        <title>Genome Sequence of the Piezophilic, Mesophilic Sulfate-Reducing Bacterium Desulfovibrio indicus J2T.</title>
        <authorList>
            <person name="Cao J."/>
            <person name="Maignien L."/>
            <person name="Shao Z."/>
            <person name="Alain K."/>
            <person name="Jebbar M."/>
        </authorList>
    </citation>
    <scope>NUCLEOTIDE SEQUENCE</scope>
    <source>
        <strain evidence="1">NBRC 103626</strain>
    </source>
</reference>
<dbReference type="EMBL" id="BPQM01000018">
    <property type="protein sequence ID" value="GJD77660.1"/>
    <property type="molecule type" value="Genomic_DNA"/>
</dbReference>
<accession>A0AA37HLF8</accession>
<evidence type="ECO:0000313" key="2">
    <source>
        <dbReference type="Proteomes" id="UP001055108"/>
    </source>
</evidence>
<gene>
    <name evidence="1" type="primary">imuA</name>
    <name evidence="1" type="ORF">NBEOAGPD_0867</name>
</gene>
<protein>
    <submittedName>
        <fullName evidence="1">Protein ImuA</fullName>
    </submittedName>
</protein>
<dbReference type="RefSeq" id="WP_238301415.1">
    <property type="nucleotide sequence ID" value="NZ_BPQM01000018.1"/>
</dbReference>
<dbReference type="Proteomes" id="UP001055108">
    <property type="component" value="Unassembled WGS sequence"/>
</dbReference>
<sequence length="256" mass="26297">MEPQCDASDDDPDASADPVAVLERIAGLRARIASPDTTPGPVLPLGVPGIDGRLPGGLGLGLPHEVAPEAAGDEAAALGFVLALVARRLAGGPGEALLVLAPGYPLPYGHGLAGLGLDPGRLLILEAGSEADVFRALEAALQSRALRAVAGLVSEGLPLIAGRRLQRVGGDALLLVLRPPGADRPNGAATRWRIAAAPALRDRFGRAFGACWEARLDRCRNGRTGTWIVEWDPAAHRFGLAEGLARHAPAAGGLHS</sequence>
<comment type="caution">
    <text evidence="1">The sequence shown here is derived from an EMBL/GenBank/DDBJ whole genome shotgun (WGS) entry which is preliminary data.</text>
</comment>